<sequence length="43" mass="4891">MQMDSGRQENFQEKVGATLLSTQFVCVALKVGMKQERSMVKQK</sequence>
<gene>
    <name evidence="1" type="ORF">KP509_11G079700</name>
</gene>
<dbReference type="Proteomes" id="UP000825935">
    <property type="component" value="Chromosome 11"/>
</dbReference>
<comment type="caution">
    <text evidence="1">The sequence shown here is derived from an EMBL/GenBank/DDBJ whole genome shotgun (WGS) entry which is preliminary data.</text>
</comment>
<evidence type="ECO:0000313" key="2">
    <source>
        <dbReference type="Proteomes" id="UP000825935"/>
    </source>
</evidence>
<evidence type="ECO:0000313" key="1">
    <source>
        <dbReference type="EMBL" id="KAH7425966.1"/>
    </source>
</evidence>
<name>A0A8T2TWD6_CERRI</name>
<protein>
    <submittedName>
        <fullName evidence="1">Uncharacterized protein</fullName>
    </submittedName>
</protein>
<proteinExistence type="predicted"/>
<dbReference type="AlphaFoldDB" id="A0A8T2TWD6"/>
<keyword evidence="2" id="KW-1185">Reference proteome</keyword>
<organism evidence="1 2">
    <name type="scientific">Ceratopteris richardii</name>
    <name type="common">Triangle waterfern</name>
    <dbReference type="NCBI Taxonomy" id="49495"/>
    <lineage>
        <taxon>Eukaryota</taxon>
        <taxon>Viridiplantae</taxon>
        <taxon>Streptophyta</taxon>
        <taxon>Embryophyta</taxon>
        <taxon>Tracheophyta</taxon>
        <taxon>Polypodiopsida</taxon>
        <taxon>Polypodiidae</taxon>
        <taxon>Polypodiales</taxon>
        <taxon>Pteridineae</taxon>
        <taxon>Pteridaceae</taxon>
        <taxon>Parkerioideae</taxon>
        <taxon>Ceratopteris</taxon>
    </lineage>
</organism>
<dbReference type="EMBL" id="CM035416">
    <property type="protein sequence ID" value="KAH7425966.1"/>
    <property type="molecule type" value="Genomic_DNA"/>
</dbReference>
<accession>A0A8T2TWD6</accession>
<reference evidence="1" key="1">
    <citation type="submission" date="2021-08" db="EMBL/GenBank/DDBJ databases">
        <title>WGS assembly of Ceratopteris richardii.</title>
        <authorList>
            <person name="Marchant D.B."/>
            <person name="Chen G."/>
            <person name="Jenkins J."/>
            <person name="Shu S."/>
            <person name="Leebens-Mack J."/>
            <person name="Grimwood J."/>
            <person name="Schmutz J."/>
            <person name="Soltis P."/>
            <person name="Soltis D."/>
            <person name="Chen Z.-H."/>
        </authorList>
    </citation>
    <scope>NUCLEOTIDE SEQUENCE</scope>
    <source>
        <strain evidence="1">Whitten #5841</strain>
        <tissue evidence="1">Leaf</tissue>
    </source>
</reference>